<dbReference type="HOGENOM" id="CLU_182263_0_0_10"/>
<reference evidence="1 2" key="1">
    <citation type="submission" date="2009-11" db="EMBL/GenBank/DDBJ databases">
        <authorList>
            <person name="Weinstock G."/>
            <person name="Sodergren E."/>
            <person name="Clifton S."/>
            <person name="Fulton L."/>
            <person name="Fulton B."/>
            <person name="Courtney L."/>
            <person name="Fronick C."/>
            <person name="Harrison M."/>
            <person name="Strong C."/>
            <person name="Farmer C."/>
            <person name="Delahaunty K."/>
            <person name="Markovic C."/>
            <person name="Hall O."/>
            <person name="Minx P."/>
            <person name="Tomlinson C."/>
            <person name="Mitreva M."/>
            <person name="Nelson J."/>
            <person name="Hou S."/>
            <person name="Wollam A."/>
            <person name="Pepin K.H."/>
            <person name="Johnson M."/>
            <person name="Bhonagiri V."/>
            <person name="Nash W.E."/>
            <person name="Warren W."/>
            <person name="Chinwalla A."/>
            <person name="Mardis E.R."/>
            <person name="Wilson R.K."/>
        </authorList>
    </citation>
    <scope>NUCLEOTIDE SEQUENCE [LARGE SCALE GENOMIC DNA]</scope>
    <source>
        <strain evidence="1 2">F0302</strain>
    </source>
</reference>
<organism evidence="1 2">
    <name type="scientific">Segatella oris F0302</name>
    <dbReference type="NCBI Taxonomy" id="649760"/>
    <lineage>
        <taxon>Bacteria</taxon>
        <taxon>Pseudomonadati</taxon>
        <taxon>Bacteroidota</taxon>
        <taxon>Bacteroidia</taxon>
        <taxon>Bacteroidales</taxon>
        <taxon>Prevotellaceae</taxon>
        <taxon>Segatella</taxon>
    </lineage>
</organism>
<evidence type="ECO:0000313" key="2">
    <source>
        <dbReference type="Proteomes" id="UP000004079"/>
    </source>
</evidence>
<dbReference type="RefSeq" id="WP_004370871.1">
    <property type="nucleotide sequence ID" value="NZ_GG703883.1"/>
</dbReference>
<evidence type="ECO:0000313" key="1">
    <source>
        <dbReference type="EMBL" id="EFB33288.1"/>
    </source>
</evidence>
<dbReference type="Proteomes" id="UP000004079">
    <property type="component" value="Unassembled WGS sequence"/>
</dbReference>
<comment type="caution">
    <text evidence="1">The sequence shown here is derived from an EMBL/GenBank/DDBJ whole genome shotgun (WGS) entry which is preliminary data.</text>
</comment>
<dbReference type="AlphaFoldDB" id="D1QM65"/>
<dbReference type="EMBL" id="ACUZ02000003">
    <property type="protein sequence ID" value="EFB33288.1"/>
    <property type="molecule type" value="Genomic_DNA"/>
</dbReference>
<accession>D1QM65</accession>
<sequence>METVTEYKSLNDIRIRKEMLRNDILKDDQKIRTLWHDLFKPSDIFDKNTSPSKRISSLINTGATVIDGAILGWKLYRKFRR</sequence>
<dbReference type="STRING" id="649760.HMPREF0971_00047"/>
<gene>
    <name evidence="1" type="ORF">HMPREF0971_00047</name>
</gene>
<name>D1QM65_9BACT</name>
<protein>
    <submittedName>
        <fullName evidence="1">Uncharacterized protein</fullName>
    </submittedName>
</protein>
<proteinExistence type="predicted"/>